<organism evidence="3">
    <name type="scientific">Melampsora larici-populina (strain 98AG31 / pathotype 3-4-7)</name>
    <name type="common">Poplar leaf rust fungus</name>
    <dbReference type="NCBI Taxonomy" id="747676"/>
    <lineage>
        <taxon>Eukaryota</taxon>
        <taxon>Fungi</taxon>
        <taxon>Dikarya</taxon>
        <taxon>Basidiomycota</taxon>
        <taxon>Pucciniomycotina</taxon>
        <taxon>Pucciniomycetes</taxon>
        <taxon>Pucciniales</taxon>
        <taxon>Melampsoraceae</taxon>
        <taxon>Melampsora</taxon>
    </lineage>
</organism>
<feature type="compositionally biased region" description="Basic residues" evidence="1">
    <location>
        <begin position="261"/>
        <end position="278"/>
    </location>
</feature>
<evidence type="ECO:0000313" key="3">
    <source>
        <dbReference type="Proteomes" id="UP000001072"/>
    </source>
</evidence>
<dbReference type="OrthoDB" id="2507743at2759"/>
<feature type="compositionally biased region" description="Polar residues" evidence="1">
    <location>
        <begin position="137"/>
        <end position="150"/>
    </location>
</feature>
<dbReference type="InParanoid" id="F4R3S2"/>
<accession>F4R3S2</accession>
<feature type="region of interest" description="Disordered" evidence="1">
    <location>
        <begin position="101"/>
        <end position="150"/>
    </location>
</feature>
<feature type="region of interest" description="Disordered" evidence="1">
    <location>
        <begin position="1"/>
        <end position="52"/>
    </location>
</feature>
<evidence type="ECO:0000313" key="2">
    <source>
        <dbReference type="EMBL" id="EGG12677.1"/>
    </source>
</evidence>
<dbReference type="AlphaFoldDB" id="F4R3S2"/>
<proteinExistence type="predicted"/>
<dbReference type="VEuPathDB" id="FungiDB:MELLADRAFT_70444"/>
<feature type="compositionally biased region" description="Polar residues" evidence="1">
    <location>
        <begin position="282"/>
        <end position="295"/>
    </location>
</feature>
<dbReference type="GeneID" id="18931528"/>
<dbReference type="KEGG" id="mlr:MELLADRAFT_70444"/>
<reference evidence="3" key="1">
    <citation type="journal article" date="2011" name="Proc. Natl. Acad. Sci. U.S.A.">
        <title>Obligate biotrophy features unraveled by the genomic analysis of rust fungi.</title>
        <authorList>
            <person name="Duplessis S."/>
            <person name="Cuomo C.A."/>
            <person name="Lin Y.-C."/>
            <person name="Aerts A."/>
            <person name="Tisserant E."/>
            <person name="Veneault-Fourrey C."/>
            <person name="Joly D.L."/>
            <person name="Hacquard S."/>
            <person name="Amselem J."/>
            <person name="Cantarel B.L."/>
            <person name="Chiu R."/>
            <person name="Coutinho P.M."/>
            <person name="Feau N."/>
            <person name="Field M."/>
            <person name="Frey P."/>
            <person name="Gelhaye E."/>
            <person name="Goldberg J."/>
            <person name="Grabherr M.G."/>
            <person name="Kodira C.D."/>
            <person name="Kohler A."/>
            <person name="Kuees U."/>
            <person name="Lindquist E.A."/>
            <person name="Lucas S.M."/>
            <person name="Mago R."/>
            <person name="Mauceli E."/>
            <person name="Morin E."/>
            <person name="Murat C."/>
            <person name="Pangilinan J.L."/>
            <person name="Park R."/>
            <person name="Pearson M."/>
            <person name="Quesneville H."/>
            <person name="Rouhier N."/>
            <person name="Sakthikumar S."/>
            <person name="Salamov A.A."/>
            <person name="Schmutz J."/>
            <person name="Selles B."/>
            <person name="Shapiro H."/>
            <person name="Tanguay P."/>
            <person name="Tuskan G.A."/>
            <person name="Henrissat B."/>
            <person name="Van de Peer Y."/>
            <person name="Rouze P."/>
            <person name="Ellis J.G."/>
            <person name="Dodds P.N."/>
            <person name="Schein J.E."/>
            <person name="Zhong S."/>
            <person name="Hamelin R.C."/>
            <person name="Grigoriev I.V."/>
            <person name="Szabo L.J."/>
            <person name="Martin F."/>
        </authorList>
    </citation>
    <scope>NUCLEOTIDE SEQUENCE [LARGE SCALE GENOMIC DNA]</scope>
    <source>
        <strain evidence="3">98AG31 / pathotype 3-4-7</strain>
    </source>
</reference>
<name>F4R3S2_MELLP</name>
<evidence type="ECO:0000256" key="1">
    <source>
        <dbReference type="SAM" id="MobiDB-lite"/>
    </source>
</evidence>
<feature type="region of interest" description="Disordered" evidence="1">
    <location>
        <begin position="219"/>
        <end position="295"/>
    </location>
</feature>
<dbReference type="Proteomes" id="UP000001072">
    <property type="component" value="Unassembled WGS sequence"/>
</dbReference>
<dbReference type="eggNOG" id="ENOG502SG6Q">
    <property type="taxonomic scope" value="Eukaryota"/>
</dbReference>
<feature type="compositionally biased region" description="Polar residues" evidence="1">
    <location>
        <begin position="14"/>
        <end position="48"/>
    </location>
</feature>
<keyword evidence="3" id="KW-1185">Reference proteome</keyword>
<protein>
    <submittedName>
        <fullName evidence="2">Uncharacterized protein</fullName>
    </submittedName>
</protein>
<feature type="compositionally biased region" description="Low complexity" evidence="1">
    <location>
        <begin position="110"/>
        <end position="119"/>
    </location>
</feature>
<dbReference type="RefSeq" id="XP_007403615.1">
    <property type="nucleotide sequence ID" value="XM_007403553.1"/>
</dbReference>
<dbReference type="HOGENOM" id="CLU_627103_0_0_1"/>
<dbReference type="STRING" id="747676.F4R3S2"/>
<dbReference type="EMBL" id="GL883090">
    <property type="protein sequence ID" value="EGG12677.1"/>
    <property type="molecule type" value="Genomic_DNA"/>
</dbReference>
<sequence>MISKRNLMKPMMTKSYSEPIITQSTSKIQSDPNTNNLSQPNTNPTANRNGKRDRSALNFASSSRQLPSHHPSFIHPFLQSPSSLSYSTNCFTFSVNPQPVLTTPNPTPSPSSSSSHPQSLMVMTRPSDPKHPIIKSNKLTDNLKSPSTPSGFWSDIKKTIEQYDPSELDEIETDELQERQSKRRKSVACTILDSALEVALFTSAIGYVAFQLWKGNRLNESPSQTRLPRTPVLPTSPPPPYEQYTSLPIPAESSTPVRPRLMSKRSSQRKVTHIHTPRTPRNPRSYQSTLPTKPIPTQSIESITESFHQQLKLNEEEDLMGEFIPSMKNYILPPTPLMEEPIGIIDTNEEDDLEILAFKDKIQSLIKSGHAALASKPSLSDESGSITHQTLNQFDHQFHQFNLDHTQPLHKKPNEIIVLENALDQTLKRTGKSWWET</sequence>
<gene>
    <name evidence="2" type="ORF">MELLADRAFT_70444</name>
</gene>